<dbReference type="GO" id="GO:0008285">
    <property type="term" value="P:negative regulation of cell population proliferation"/>
    <property type="evidence" value="ECO:0007669"/>
    <property type="project" value="InterPro"/>
</dbReference>
<keyword evidence="6" id="KW-0472">Membrane</keyword>
<dbReference type="KEGG" id="soe:110799096"/>
<reference evidence="10" key="2">
    <citation type="submission" date="2025-08" db="UniProtKB">
        <authorList>
            <consortium name="RefSeq"/>
        </authorList>
    </citation>
    <scope>IDENTIFICATION</scope>
    <source>
        <tissue evidence="10">Leaf</tissue>
    </source>
</reference>
<keyword evidence="5" id="KW-1133">Transmembrane helix</keyword>
<keyword evidence="9" id="KW-1185">Reference proteome</keyword>
<dbReference type="GO" id="GO:0005886">
    <property type="term" value="C:plasma membrane"/>
    <property type="evidence" value="ECO:0007669"/>
    <property type="project" value="UniProtKB-SubCell"/>
</dbReference>
<dbReference type="Pfam" id="PF08137">
    <property type="entry name" value="DVL"/>
    <property type="match status" value="1"/>
</dbReference>
<dbReference type="GO" id="GO:0048367">
    <property type="term" value="P:shoot system development"/>
    <property type="evidence" value="ECO:0007669"/>
    <property type="project" value="UniProtKB-ARBA"/>
</dbReference>
<evidence type="ECO:0000313" key="10">
    <source>
        <dbReference type="RefSeq" id="XP_021859991.1"/>
    </source>
</evidence>
<evidence type="ECO:0000256" key="4">
    <source>
        <dbReference type="ARBA" id="ARBA00022692"/>
    </source>
</evidence>
<comment type="subcellular location">
    <subcellularLocation>
        <location evidence="1">Cell membrane</location>
        <topology evidence="1">Single-pass membrane protein</topology>
    </subcellularLocation>
</comment>
<feature type="compositionally biased region" description="Polar residues" evidence="8">
    <location>
        <begin position="1"/>
        <end position="15"/>
    </location>
</feature>
<dbReference type="InterPro" id="IPR012552">
    <property type="entry name" value="DVL"/>
</dbReference>
<evidence type="ECO:0000256" key="3">
    <source>
        <dbReference type="ARBA" id="ARBA00022475"/>
    </source>
</evidence>
<protein>
    <submittedName>
        <fullName evidence="10">Small polypeptide DEVIL 10</fullName>
    </submittedName>
</protein>
<comment type="similarity">
    <text evidence="7">Belongs to the DVL/RTFL small polypeptides family.</text>
</comment>
<evidence type="ECO:0000256" key="8">
    <source>
        <dbReference type="SAM" id="MobiDB-lite"/>
    </source>
</evidence>
<evidence type="ECO:0000313" key="9">
    <source>
        <dbReference type="Proteomes" id="UP000813463"/>
    </source>
</evidence>
<evidence type="ECO:0000256" key="5">
    <source>
        <dbReference type="ARBA" id="ARBA00022989"/>
    </source>
</evidence>
<evidence type="ECO:0000256" key="2">
    <source>
        <dbReference type="ARBA" id="ARBA00022473"/>
    </source>
</evidence>
<evidence type="ECO:0000256" key="7">
    <source>
        <dbReference type="ARBA" id="ARBA00024340"/>
    </source>
</evidence>
<proteinExistence type="inferred from homology"/>
<dbReference type="OrthoDB" id="1693826at2759"/>
<accession>A0A9R0K651</accession>
<dbReference type="RefSeq" id="XP_021859991.1">
    <property type="nucleotide sequence ID" value="XM_022004299.2"/>
</dbReference>
<reference evidence="9" key="1">
    <citation type="journal article" date="2021" name="Nat. Commun.">
        <title>Genomic analyses provide insights into spinach domestication and the genetic basis of agronomic traits.</title>
        <authorList>
            <person name="Cai X."/>
            <person name="Sun X."/>
            <person name="Xu C."/>
            <person name="Sun H."/>
            <person name="Wang X."/>
            <person name="Ge C."/>
            <person name="Zhang Z."/>
            <person name="Wang Q."/>
            <person name="Fei Z."/>
            <person name="Jiao C."/>
            <person name="Wang Q."/>
        </authorList>
    </citation>
    <scope>NUCLEOTIDE SEQUENCE [LARGE SCALE GENOMIC DNA]</scope>
    <source>
        <strain evidence="9">cv. Varoflay</strain>
    </source>
</reference>
<dbReference type="InterPro" id="IPR051525">
    <property type="entry name" value="DVL_RTFL_regulatory"/>
</dbReference>
<dbReference type="Proteomes" id="UP000813463">
    <property type="component" value="Chromosome 2"/>
</dbReference>
<name>A0A9R0K651_SPIOL</name>
<keyword evidence="2" id="KW-0217">Developmental protein</keyword>
<dbReference type="GeneID" id="110799096"/>
<sequence>MSFSYLIPSQRSYSQGHGHRKNSFRRRCLTIVKQQKTRVYILRRCVTMLLCWRDHSVSDY</sequence>
<organism evidence="9 10">
    <name type="scientific">Spinacia oleracea</name>
    <name type="common">Spinach</name>
    <dbReference type="NCBI Taxonomy" id="3562"/>
    <lineage>
        <taxon>Eukaryota</taxon>
        <taxon>Viridiplantae</taxon>
        <taxon>Streptophyta</taxon>
        <taxon>Embryophyta</taxon>
        <taxon>Tracheophyta</taxon>
        <taxon>Spermatophyta</taxon>
        <taxon>Magnoliopsida</taxon>
        <taxon>eudicotyledons</taxon>
        <taxon>Gunneridae</taxon>
        <taxon>Pentapetalae</taxon>
        <taxon>Caryophyllales</taxon>
        <taxon>Chenopodiaceae</taxon>
        <taxon>Chenopodioideae</taxon>
        <taxon>Anserineae</taxon>
        <taxon>Spinacia</taxon>
    </lineage>
</organism>
<dbReference type="AlphaFoldDB" id="A0A9R0K651"/>
<dbReference type="PANTHER" id="PTHR33102">
    <property type="entry name" value="DVL19-RELATED-RELATED"/>
    <property type="match status" value="1"/>
</dbReference>
<evidence type="ECO:0000256" key="1">
    <source>
        <dbReference type="ARBA" id="ARBA00004162"/>
    </source>
</evidence>
<keyword evidence="3" id="KW-1003">Cell membrane</keyword>
<evidence type="ECO:0000256" key="6">
    <source>
        <dbReference type="ARBA" id="ARBA00023136"/>
    </source>
</evidence>
<keyword evidence="4" id="KW-0812">Transmembrane</keyword>
<feature type="region of interest" description="Disordered" evidence="8">
    <location>
        <begin position="1"/>
        <end position="20"/>
    </location>
</feature>
<gene>
    <name evidence="10" type="primary">LOC110799096</name>
</gene>